<gene>
    <name evidence="3" type="ORF">J2S06_000133</name>
</gene>
<feature type="domain" description="DNA methylase adenine-specific" evidence="1">
    <location>
        <begin position="106"/>
        <end position="311"/>
    </location>
</feature>
<organism evidence="3 4">
    <name type="scientific">Aeribacillus alveayuensis</name>
    <dbReference type="NCBI Taxonomy" id="279215"/>
    <lineage>
        <taxon>Bacteria</taxon>
        <taxon>Bacillati</taxon>
        <taxon>Bacillota</taxon>
        <taxon>Bacilli</taxon>
        <taxon>Bacillales</taxon>
        <taxon>Bacillaceae</taxon>
        <taxon>Aeribacillus</taxon>
    </lineage>
</organism>
<feature type="domain" description="YtxK-like N-terminal helical" evidence="2">
    <location>
        <begin position="8"/>
        <end position="87"/>
    </location>
</feature>
<evidence type="ECO:0000259" key="2">
    <source>
        <dbReference type="Pfam" id="PF21106"/>
    </source>
</evidence>
<evidence type="ECO:0000313" key="4">
    <source>
        <dbReference type="Proteomes" id="UP001225646"/>
    </source>
</evidence>
<dbReference type="InterPro" id="IPR052933">
    <property type="entry name" value="DNA_Protect_Modify"/>
</dbReference>
<dbReference type="Pfam" id="PF02384">
    <property type="entry name" value="N6_Mtase"/>
    <property type="match status" value="1"/>
</dbReference>
<dbReference type="SUPFAM" id="SSF53335">
    <property type="entry name" value="S-adenosyl-L-methionine-dependent methyltransferases"/>
    <property type="match status" value="1"/>
</dbReference>
<dbReference type="GO" id="GO:0032259">
    <property type="term" value="P:methylation"/>
    <property type="evidence" value="ECO:0007669"/>
    <property type="project" value="UniProtKB-KW"/>
</dbReference>
<sequence>MHSSTNVEKLFTVLDETAEIIKKELDCTYIESVAETGENLFHGDVLQESISEVSRKKLLKHYQNAHLNVYSNEEIRKAYQLAVLKGLKEASHPNHQMTPDTVGLFLSYLINKFVKDHNKIRLLDPAVGTGNLLTTVLNHLHHKQIQANGIDVDDLLLKLALVGANLQKHPIEFFHQDSLEPLFVDPVDMTICDLPVGYYPNDVGAQKFQLKADEGHSYAHHLFIEQSLKYTKPGGYLFFLIPNNLFETKEAPKLHKFIKENAIILGLLQLPLSLFKKGDFAKSIFILQKKSKHAQPPKQALLVELPKFTNKRAMSSIINQIDKWFKENMN</sequence>
<dbReference type="InterPro" id="IPR003356">
    <property type="entry name" value="DNA_methylase_A-5"/>
</dbReference>
<dbReference type="PIRSF" id="PIRSF026567">
    <property type="entry name" value="Adenine_mtase_bact_prd"/>
    <property type="match status" value="1"/>
</dbReference>
<keyword evidence="4" id="KW-1185">Reference proteome</keyword>
<evidence type="ECO:0000313" key="3">
    <source>
        <dbReference type="EMBL" id="MDQ0161063.1"/>
    </source>
</evidence>
<dbReference type="EC" id="2.1.1.72" evidence="3"/>
<keyword evidence="3" id="KW-0808">Transferase</keyword>
<dbReference type="PANTHER" id="PTHR41313:SF1">
    <property type="entry name" value="DNA METHYLASE ADENINE-SPECIFIC DOMAIN-CONTAINING PROTEIN"/>
    <property type="match status" value="1"/>
</dbReference>
<protein>
    <submittedName>
        <fullName evidence="3">Site-specific DNA-methyltransferase (Adenine-specific)</fullName>
        <ecNumber evidence="3">2.1.1.72</ecNumber>
    </submittedName>
</protein>
<dbReference type="CDD" id="cd02440">
    <property type="entry name" value="AdoMet_MTases"/>
    <property type="match status" value="1"/>
</dbReference>
<proteinExistence type="predicted"/>
<dbReference type="GO" id="GO:0009007">
    <property type="term" value="F:site-specific DNA-methyltransferase (adenine-specific) activity"/>
    <property type="evidence" value="ECO:0007669"/>
    <property type="project" value="UniProtKB-EC"/>
</dbReference>
<dbReference type="InterPro" id="IPR048375">
    <property type="entry name" value="YtxK-like_N"/>
</dbReference>
<keyword evidence="3" id="KW-0489">Methyltransferase</keyword>
<accession>A0ABT9VJB4</accession>
<dbReference type="Pfam" id="PF21106">
    <property type="entry name" value="YtxK_like"/>
    <property type="match status" value="1"/>
</dbReference>
<dbReference type="Proteomes" id="UP001225646">
    <property type="component" value="Unassembled WGS sequence"/>
</dbReference>
<dbReference type="RefSeq" id="WP_419150984.1">
    <property type="nucleotide sequence ID" value="NZ_JAUSTR010000001.1"/>
</dbReference>
<dbReference type="EMBL" id="JAUSTR010000001">
    <property type="protein sequence ID" value="MDQ0161063.1"/>
    <property type="molecule type" value="Genomic_DNA"/>
</dbReference>
<reference evidence="3 4" key="1">
    <citation type="submission" date="2023-07" db="EMBL/GenBank/DDBJ databases">
        <title>Genomic Encyclopedia of Type Strains, Phase IV (KMG-IV): sequencing the most valuable type-strain genomes for metagenomic binning, comparative biology and taxonomic classification.</title>
        <authorList>
            <person name="Goeker M."/>
        </authorList>
    </citation>
    <scope>NUCLEOTIDE SEQUENCE [LARGE SCALE GENOMIC DNA]</scope>
    <source>
        <strain evidence="3 4">DSM 19092</strain>
    </source>
</reference>
<dbReference type="Gene3D" id="3.40.50.150">
    <property type="entry name" value="Vaccinia Virus protein VP39"/>
    <property type="match status" value="1"/>
</dbReference>
<evidence type="ECO:0000259" key="1">
    <source>
        <dbReference type="Pfam" id="PF02384"/>
    </source>
</evidence>
<dbReference type="InterPro" id="IPR016843">
    <property type="entry name" value="S-AdoMet-dep_Ade-MeTrfase_prd"/>
</dbReference>
<dbReference type="PRINTS" id="PR00507">
    <property type="entry name" value="N12N6MTFRASE"/>
</dbReference>
<dbReference type="InterPro" id="IPR029063">
    <property type="entry name" value="SAM-dependent_MTases_sf"/>
</dbReference>
<dbReference type="PANTHER" id="PTHR41313">
    <property type="entry name" value="ADENINE-SPECIFIC METHYLTRANSFERASE"/>
    <property type="match status" value="1"/>
</dbReference>
<comment type="caution">
    <text evidence="3">The sequence shown here is derived from an EMBL/GenBank/DDBJ whole genome shotgun (WGS) entry which is preliminary data.</text>
</comment>
<dbReference type="Gene3D" id="1.10.150.470">
    <property type="match status" value="1"/>
</dbReference>
<name>A0ABT9VJB4_9BACI</name>